<sequence>MGATRGTSATAFGRFAIVCCAATIQLVLPGSNPHVHTVCAKLGYLGAMLLWRYSLAELSEAEADRQFRILKTPERGRNCSRV</sequence>
<name>A0A067MIP0_BOTB1</name>
<reference evidence="2" key="1">
    <citation type="journal article" date="2014" name="Proc. Natl. Acad. Sci. U.S.A.">
        <title>Extensive sampling of basidiomycete genomes demonstrates inadequacy of the white-rot/brown-rot paradigm for wood decay fungi.</title>
        <authorList>
            <person name="Riley R."/>
            <person name="Salamov A.A."/>
            <person name="Brown D.W."/>
            <person name="Nagy L.G."/>
            <person name="Floudas D."/>
            <person name="Held B.W."/>
            <person name="Levasseur A."/>
            <person name="Lombard V."/>
            <person name="Morin E."/>
            <person name="Otillar R."/>
            <person name="Lindquist E.A."/>
            <person name="Sun H."/>
            <person name="LaButti K.M."/>
            <person name="Schmutz J."/>
            <person name="Jabbour D."/>
            <person name="Luo H."/>
            <person name="Baker S.E."/>
            <person name="Pisabarro A.G."/>
            <person name="Walton J.D."/>
            <person name="Blanchette R.A."/>
            <person name="Henrissat B."/>
            <person name="Martin F."/>
            <person name="Cullen D."/>
            <person name="Hibbett D.S."/>
            <person name="Grigoriev I.V."/>
        </authorList>
    </citation>
    <scope>NUCLEOTIDE SEQUENCE [LARGE SCALE GENOMIC DNA]</scope>
    <source>
        <strain evidence="2">FD-172 SS1</strain>
    </source>
</reference>
<dbReference type="EMBL" id="KL198058">
    <property type="protein sequence ID" value="KDQ11421.1"/>
    <property type="molecule type" value="Genomic_DNA"/>
</dbReference>
<accession>A0A067MIP0</accession>
<keyword evidence="2" id="KW-1185">Reference proteome</keyword>
<evidence type="ECO:0000313" key="1">
    <source>
        <dbReference type="EMBL" id="KDQ11421.1"/>
    </source>
</evidence>
<dbReference type="AlphaFoldDB" id="A0A067MIP0"/>
<proteinExistence type="predicted"/>
<dbReference type="Proteomes" id="UP000027195">
    <property type="component" value="Unassembled WGS sequence"/>
</dbReference>
<evidence type="ECO:0000313" key="2">
    <source>
        <dbReference type="Proteomes" id="UP000027195"/>
    </source>
</evidence>
<organism evidence="1 2">
    <name type="scientific">Botryobasidium botryosum (strain FD-172 SS1)</name>
    <dbReference type="NCBI Taxonomy" id="930990"/>
    <lineage>
        <taxon>Eukaryota</taxon>
        <taxon>Fungi</taxon>
        <taxon>Dikarya</taxon>
        <taxon>Basidiomycota</taxon>
        <taxon>Agaricomycotina</taxon>
        <taxon>Agaricomycetes</taxon>
        <taxon>Cantharellales</taxon>
        <taxon>Botryobasidiaceae</taxon>
        <taxon>Botryobasidium</taxon>
    </lineage>
</organism>
<dbReference type="HOGENOM" id="CLU_2557993_0_0_1"/>
<protein>
    <submittedName>
        <fullName evidence="1">Uncharacterized protein</fullName>
    </submittedName>
</protein>
<dbReference type="InParanoid" id="A0A067MIP0"/>
<gene>
    <name evidence="1" type="ORF">BOTBODRAFT_35311</name>
</gene>